<evidence type="ECO:0000313" key="3">
    <source>
        <dbReference type="Proteomes" id="UP000623010"/>
    </source>
</evidence>
<name>A0A918S045_9ACTN</name>
<dbReference type="InterPro" id="IPR058248">
    <property type="entry name" value="Lxx211020-like"/>
</dbReference>
<evidence type="ECO:0000256" key="1">
    <source>
        <dbReference type="SAM" id="SignalP"/>
    </source>
</evidence>
<keyword evidence="1" id="KW-0732">Signal</keyword>
<organism evidence="2 3">
    <name type="scientific">Streptomyces echinoruber</name>
    <dbReference type="NCBI Taxonomy" id="68898"/>
    <lineage>
        <taxon>Bacteria</taxon>
        <taxon>Bacillati</taxon>
        <taxon>Actinomycetota</taxon>
        <taxon>Actinomycetes</taxon>
        <taxon>Kitasatosporales</taxon>
        <taxon>Streptomycetaceae</taxon>
        <taxon>Streptomyces</taxon>
    </lineage>
</organism>
<accession>A0A918S045</accession>
<dbReference type="Gene3D" id="2.60.40.1890">
    <property type="entry name" value="PCu(A)C copper chaperone"/>
    <property type="match status" value="1"/>
</dbReference>
<keyword evidence="3" id="KW-1185">Reference proteome</keyword>
<reference evidence="2" key="2">
    <citation type="submission" date="2020-09" db="EMBL/GenBank/DDBJ databases">
        <authorList>
            <person name="Sun Q."/>
            <person name="Ohkuma M."/>
        </authorList>
    </citation>
    <scope>NUCLEOTIDE SEQUENCE</scope>
    <source>
        <strain evidence="2">JCM 5016</strain>
    </source>
</reference>
<reference evidence="2" key="1">
    <citation type="journal article" date="2014" name="Int. J. Syst. Evol. Microbiol.">
        <title>Complete genome sequence of Corynebacterium casei LMG S-19264T (=DSM 44701T), isolated from a smear-ripened cheese.</title>
        <authorList>
            <consortium name="US DOE Joint Genome Institute (JGI-PGF)"/>
            <person name="Walter F."/>
            <person name="Albersmeier A."/>
            <person name="Kalinowski J."/>
            <person name="Ruckert C."/>
        </authorList>
    </citation>
    <scope>NUCLEOTIDE SEQUENCE</scope>
    <source>
        <strain evidence="2">JCM 5016</strain>
    </source>
</reference>
<evidence type="ECO:0000313" key="2">
    <source>
        <dbReference type="EMBL" id="GHA15976.1"/>
    </source>
</evidence>
<dbReference type="Pfam" id="PF04314">
    <property type="entry name" value="PCuAC"/>
    <property type="match status" value="1"/>
</dbReference>
<feature type="chain" id="PRO_5037941724" description="Copper chaperone PCu(A)C" evidence="1">
    <location>
        <begin position="21"/>
        <end position="163"/>
    </location>
</feature>
<dbReference type="EMBL" id="BMWH01000042">
    <property type="protein sequence ID" value="GHA15976.1"/>
    <property type="molecule type" value="Genomic_DNA"/>
</dbReference>
<proteinExistence type="predicted"/>
<dbReference type="Proteomes" id="UP000623010">
    <property type="component" value="Unassembled WGS sequence"/>
</dbReference>
<evidence type="ECO:0008006" key="4">
    <source>
        <dbReference type="Google" id="ProtNLM"/>
    </source>
</evidence>
<dbReference type="SUPFAM" id="SSF110087">
    <property type="entry name" value="DR1885-like metal-binding protein"/>
    <property type="match status" value="1"/>
</dbReference>
<dbReference type="InterPro" id="IPR007410">
    <property type="entry name" value="LpqE-like"/>
</dbReference>
<dbReference type="PROSITE" id="PS51257">
    <property type="entry name" value="PROKAR_LIPOPROTEIN"/>
    <property type="match status" value="1"/>
</dbReference>
<comment type="caution">
    <text evidence="2">The sequence shown here is derived from an EMBL/GenBank/DDBJ whole genome shotgun (WGS) entry which is preliminary data.</text>
</comment>
<feature type="signal peptide" evidence="1">
    <location>
        <begin position="1"/>
        <end position="20"/>
    </location>
</feature>
<dbReference type="RefSeq" id="WP_190060931.1">
    <property type="nucleotide sequence ID" value="NZ_BMWH01000042.1"/>
</dbReference>
<dbReference type="AlphaFoldDB" id="A0A918S045"/>
<dbReference type="InterPro" id="IPR036182">
    <property type="entry name" value="PCuAC_sf"/>
</dbReference>
<gene>
    <name evidence="2" type="ORF">GCM10010389_63150</name>
</gene>
<dbReference type="PANTHER" id="PTHR36302">
    <property type="entry name" value="BLR7088 PROTEIN"/>
    <property type="match status" value="1"/>
</dbReference>
<sequence length="163" mass="16858">MRHPAPAVAALITAGTLALAACGPDPAATGAELTVSGAYMPQPVSADLAAGFLTVTNKGGTKDELTSVSSDVAGSVTLHEVTGGAMSEVDRLTVPAHGRLVLESGGRHLMFEKLKRRPRQGQQVPVELHFAHSGTVKVEMPVEPATYRPATGHRATGHRATGH</sequence>
<dbReference type="PANTHER" id="PTHR36302:SF1">
    <property type="entry name" value="COPPER CHAPERONE PCU(A)C"/>
    <property type="match status" value="1"/>
</dbReference>
<protein>
    <recommendedName>
        <fullName evidence="4">Copper chaperone PCu(A)C</fullName>
    </recommendedName>
</protein>